<keyword evidence="2" id="KW-1185">Reference proteome</keyword>
<protein>
    <recommendedName>
        <fullName evidence="3">TetR family transcriptional regulator</fullName>
    </recommendedName>
</protein>
<dbReference type="EMBL" id="CP063194">
    <property type="protein sequence ID" value="WCZ37649.1"/>
    <property type="molecule type" value="Genomic_DNA"/>
</dbReference>
<evidence type="ECO:0000313" key="1">
    <source>
        <dbReference type="EMBL" id="WCZ37649.1"/>
    </source>
</evidence>
<gene>
    <name evidence="1" type="ORF">CJEDD_00040</name>
</gene>
<organism evidence="1 2">
    <name type="scientific">Corynebacterium jeddahense</name>
    <dbReference type="NCBI Taxonomy" id="1414719"/>
    <lineage>
        <taxon>Bacteria</taxon>
        <taxon>Bacillati</taxon>
        <taxon>Actinomycetota</taxon>
        <taxon>Actinomycetes</taxon>
        <taxon>Mycobacteriales</taxon>
        <taxon>Corynebacteriaceae</taxon>
        <taxon>Corynebacterium</taxon>
    </lineage>
</organism>
<dbReference type="RefSeq" id="WP_042405319.1">
    <property type="nucleotide sequence ID" value="NZ_CBYN010000011.1"/>
</dbReference>
<accession>A0ABY7UIW2</accession>
<evidence type="ECO:0000313" key="2">
    <source>
        <dbReference type="Proteomes" id="UP001218071"/>
    </source>
</evidence>
<reference evidence="1 2" key="1">
    <citation type="submission" date="2020-10" db="EMBL/GenBank/DDBJ databases">
        <title>Complete genome sequence of Corynebacterium jeddahense DSM 45997, type strain of Corynebacterium jeddahense.</title>
        <authorList>
            <person name="Busche T."/>
            <person name="Kalinowski J."/>
            <person name="Ruckert C."/>
        </authorList>
    </citation>
    <scope>NUCLEOTIDE SEQUENCE [LARGE SCALE GENOMIC DNA]</scope>
    <source>
        <strain evidence="1 2">DSM 45997</strain>
    </source>
</reference>
<dbReference type="Proteomes" id="UP001218071">
    <property type="component" value="Chromosome"/>
</dbReference>
<evidence type="ECO:0008006" key="3">
    <source>
        <dbReference type="Google" id="ProtNLM"/>
    </source>
</evidence>
<proteinExistence type="predicted"/>
<sequence>MRGLTAEQLLAAADEFCAAHRAQIRSFSGLAACAAVPGSRFHGVPVFDSVTAAAAALAEAVRALEPLTAGNAQFAEVAAEVYRRWAG</sequence>
<name>A0ABY7UIW2_9CORY</name>